<sequence length="65" mass="7407">MLLSLKGLFSYLHLRKSLSRPRIFVSQMKMVRNSRLASALIKTFSEDSSRRFLDAFGNWAIVGGT</sequence>
<reference evidence="1" key="1">
    <citation type="submission" date="2018-11" db="EMBL/GenBank/DDBJ databases">
        <authorList>
            <person name="Grassa J C."/>
        </authorList>
    </citation>
    <scope>NUCLEOTIDE SEQUENCE [LARGE SCALE GENOMIC DNA]</scope>
</reference>
<dbReference type="Proteomes" id="UP000596661">
    <property type="component" value="Chromosome 1"/>
</dbReference>
<evidence type="ECO:0000313" key="1">
    <source>
        <dbReference type="EnsemblPlants" id="cds.novel_model_1909_5bd9a17a"/>
    </source>
</evidence>
<dbReference type="AlphaFoldDB" id="A0A803QVK2"/>
<evidence type="ECO:0000313" key="2">
    <source>
        <dbReference type="Proteomes" id="UP000596661"/>
    </source>
</evidence>
<proteinExistence type="predicted"/>
<dbReference type="EnsemblPlants" id="novel_model_1909_5bd9a17a">
    <property type="protein sequence ID" value="cds.novel_model_1909_5bd9a17a"/>
    <property type="gene ID" value="novel_gene_1047_5bd9a17a"/>
</dbReference>
<dbReference type="EMBL" id="UZAU01000059">
    <property type="status" value="NOT_ANNOTATED_CDS"/>
    <property type="molecule type" value="Genomic_DNA"/>
</dbReference>
<dbReference type="Gramene" id="novel_model_1909_5bd9a17a">
    <property type="protein sequence ID" value="cds.novel_model_1909_5bd9a17a"/>
    <property type="gene ID" value="novel_gene_1047_5bd9a17a"/>
</dbReference>
<organism evidence="1 2">
    <name type="scientific">Cannabis sativa</name>
    <name type="common">Hemp</name>
    <name type="synonym">Marijuana</name>
    <dbReference type="NCBI Taxonomy" id="3483"/>
    <lineage>
        <taxon>Eukaryota</taxon>
        <taxon>Viridiplantae</taxon>
        <taxon>Streptophyta</taxon>
        <taxon>Embryophyta</taxon>
        <taxon>Tracheophyta</taxon>
        <taxon>Spermatophyta</taxon>
        <taxon>Magnoliopsida</taxon>
        <taxon>eudicotyledons</taxon>
        <taxon>Gunneridae</taxon>
        <taxon>Pentapetalae</taxon>
        <taxon>rosids</taxon>
        <taxon>fabids</taxon>
        <taxon>Rosales</taxon>
        <taxon>Cannabaceae</taxon>
        <taxon>Cannabis</taxon>
    </lineage>
</organism>
<accession>A0A803QVK2</accession>
<reference evidence="1" key="2">
    <citation type="submission" date="2021-03" db="UniProtKB">
        <authorList>
            <consortium name="EnsemblPlants"/>
        </authorList>
    </citation>
    <scope>IDENTIFICATION</scope>
</reference>
<name>A0A803QVK2_CANSA</name>
<keyword evidence="2" id="KW-1185">Reference proteome</keyword>
<protein>
    <submittedName>
        <fullName evidence="1">Uncharacterized protein</fullName>
    </submittedName>
</protein>